<proteinExistence type="predicted"/>
<dbReference type="EMBL" id="JBJUIK010000011">
    <property type="protein sequence ID" value="KAL3513029.1"/>
    <property type="molecule type" value="Genomic_DNA"/>
</dbReference>
<keyword evidence="3" id="KW-1185">Reference proteome</keyword>
<protein>
    <recommendedName>
        <fullName evidence="4">RNase H type-1 domain-containing protein</fullName>
    </recommendedName>
</protein>
<evidence type="ECO:0000313" key="2">
    <source>
        <dbReference type="EMBL" id="KAL3513029.1"/>
    </source>
</evidence>
<name>A0ABD2Z0I0_9GENT</name>
<sequence length="147" mass="16887">MIIWNKKEIVKKENEELERRMKMKRRLQQKGRNEIKFEGKMKGGYQITSKAVGAWQEFKEALVKDENTHSEVSSNQFGNSHDTGYENDCIFVNKNIGSDRRNGRAGIGIVARNSKVDPIATWAINYDYCVDAIVLELFSSNKCCYKG</sequence>
<organism evidence="2 3">
    <name type="scientific">Cinchona calisaya</name>
    <dbReference type="NCBI Taxonomy" id="153742"/>
    <lineage>
        <taxon>Eukaryota</taxon>
        <taxon>Viridiplantae</taxon>
        <taxon>Streptophyta</taxon>
        <taxon>Embryophyta</taxon>
        <taxon>Tracheophyta</taxon>
        <taxon>Spermatophyta</taxon>
        <taxon>Magnoliopsida</taxon>
        <taxon>eudicotyledons</taxon>
        <taxon>Gunneridae</taxon>
        <taxon>Pentapetalae</taxon>
        <taxon>asterids</taxon>
        <taxon>lamiids</taxon>
        <taxon>Gentianales</taxon>
        <taxon>Rubiaceae</taxon>
        <taxon>Cinchonoideae</taxon>
        <taxon>Cinchoneae</taxon>
        <taxon>Cinchona</taxon>
    </lineage>
</organism>
<evidence type="ECO:0000256" key="1">
    <source>
        <dbReference type="SAM" id="Coils"/>
    </source>
</evidence>
<gene>
    <name evidence="2" type="ORF">ACH5RR_025746</name>
</gene>
<reference evidence="2 3" key="1">
    <citation type="submission" date="2024-11" db="EMBL/GenBank/DDBJ databases">
        <title>A near-complete genome assembly of Cinchona calisaya.</title>
        <authorList>
            <person name="Lian D.C."/>
            <person name="Zhao X.W."/>
            <person name="Wei L."/>
        </authorList>
    </citation>
    <scope>NUCLEOTIDE SEQUENCE [LARGE SCALE GENOMIC DNA]</scope>
    <source>
        <tissue evidence="2">Nenye</tissue>
    </source>
</reference>
<evidence type="ECO:0000313" key="3">
    <source>
        <dbReference type="Proteomes" id="UP001630127"/>
    </source>
</evidence>
<feature type="coiled-coil region" evidence="1">
    <location>
        <begin position="7"/>
        <end position="34"/>
    </location>
</feature>
<keyword evidence="1" id="KW-0175">Coiled coil</keyword>
<dbReference type="Proteomes" id="UP001630127">
    <property type="component" value="Unassembled WGS sequence"/>
</dbReference>
<evidence type="ECO:0008006" key="4">
    <source>
        <dbReference type="Google" id="ProtNLM"/>
    </source>
</evidence>
<comment type="caution">
    <text evidence="2">The sequence shown here is derived from an EMBL/GenBank/DDBJ whole genome shotgun (WGS) entry which is preliminary data.</text>
</comment>
<accession>A0ABD2Z0I0</accession>
<dbReference type="AlphaFoldDB" id="A0ABD2Z0I0"/>